<dbReference type="EMBL" id="VTES01000003">
    <property type="protein sequence ID" value="TYS64428.1"/>
    <property type="molecule type" value="Genomic_DNA"/>
</dbReference>
<protein>
    <recommendedName>
        <fullName evidence="1">Putative host cell surface-exposed lipoprotein Ltp-like HTH region domain-containing protein</fullName>
    </recommendedName>
</protein>
<dbReference type="Pfam" id="PF07553">
    <property type="entry name" value="Lipoprotein_Ltp"/>
    <property type="match status" value="2"/>
</dbReference>
<evidence type="ECO:0000313" key="2">
    <source>
        <dbReference type="EMBL" id="TYS64428.1"/>
    </source>
</evidence>
<reference evidence="2 3" key="1">
    <citation type="submission" date="2019-08" db="EMBL/GenBank/DDBJ databases">
        <title>Bacillus genomes from the desert of Cuatro Cienegas, Coahuila.</title>
        <authorList>
            <person name="Olmedo-Alvarez G."/>
        </authorList>
    </citation>
    <scope>NUCLEOTIDE SEQUENCE [LARGE SCALE GENOMIC DNA]</scope>
    <source>
        <strain evidence="2 3">CH37_1T</strain>
    </source>
</reference>
<dbReference type="InterPro" id="IPR036388">
    <property type="entry name" value="WH-like_DNA-bd_sf"/>
</dbReference>
<comment type="caution">
    <text evidence="2">The sequence shown here is derived from an EMBL/GenBank/DDBJ whole genome shotgun (WGS) entry which is preliminary data.</text>
</comment>
<accession>A0A5D4SQF8</accession>
<dbReference type="AlphaFoldDB" id="A0A5D4SQF8"/>
<sequence>MASNGSLTTVRTLKKGEEYRVYSYKSNHGGLYGVGGGSFVQKNTKVKYETPSKAKLALLKAQSVPREYTAALKTAELYSDMMHMSKAGIYDQLVSEYGENFPTAAAQYAINNLKVDWKQNALKSAQSYAELMNMSDAEIYDQLTSEYGEKFTEAEAQYAIDHL</sequence>
<feature type="domain" description="Putative host cell surface-exposed lipoprotein Ltp-like HTH region" evidence="1">
    <location>
        <begin position="67"/>
        <end position="113"/>
    </location>
</feature>
<dbReference type="Proteomes" id="UP000323732">
    <property type="component" value="Unassembled WGS sequence"/>
</dbReference>
<evidence type="ECO:0000259" key="1">
    <source>
        <dbReference type="Pfam" id="PF07553"/>
    </source>
</evidence>
<dbReference type="Gene3D" id="1.10.10.10">
    <property type="entry name" value="Winged helix-like DNA-binding domain superfamily/Winged helix DNA-binding domain"/>
    <property type="match status" value="2"/>
</dbReference>
<name>A0A5D4SQF8_9BACI</name>
<dbReference type="InterPro" id="IPR011434">
    <property type="entry name" value="Ltp-like_HTH"/>
</dbReference>
<organism evidence="2 3">
    <name type="scientific">Bacillus infantis</name>
    <dbReference type="NCBI Taxonomy" id="324767"/>
    <lineage>
        <taxon>Bacteria</taxon>
        <taxon>Bacillati</taxon>
        <taxon>Bacillota</taxon>
        <taxon>Bacilli</taxon>
        <taxon>Bacillales</taxon>
        <taxon>Bacillaceae</taxon>
        <taxon>Bacillus</taxon>
    </lineage>
</organism>
<evidence type="ECO:0000313" key="3">
    <source>
        <dbReference type="Proteomes" id="UP000323732"/>
    </source>
</evidence>
<feature type="domain" description="Putative host cell surface-exposed lipoprotein Ltp-like HTH region" evidence="1">
    <location>
        <begin position="116"/>
        <end position="163"/>
    </location>
</feature>
<gene>
    <name evidence="2" type="ORF">FZD47_10610</name>
</gene>
<proteinExistence type="predicted"/>